<reference evidence="17" key="1">
    <citation type="submission" date="2018-12" db="EMBL/GenBank/DDBJ databases">
        <title>Tengunoibacter tsumagoiensis gen. nov., sp. nov., Dictyobacter kobayashii sp. nov., D. alpinus sp. nov., and D. joshuensis sp. nov. and description of Dictyobacteraceae fam. nov. within the order Ktedonobacterales isolated from Tengu-no-mugimeshi.</title>
        <authorList>
            <person name="Wang C.M."/>
            <person name="Zheng Y."/>
            <person name="Sakai Y."/>
            <person name="Toyoda A."/>
            <person name="Minakuchi Y."/>
            <person name="Abe K."/>
            <person name="Yokota A."/>
            <person name="Yabe S."/>
        </authorList>
    </citation>
    <scope>NUCLEOTIDE SEQUENCE [LARGE SCALE GENOMIC DNA]</scope>
    <source>
        <strain evidence="17">Uno16</strain>
    </source>
</reference>
<evidence type="ECO:0000256" key="1">
    <source>
        <dbReference type="ARBA" id="ARBA00000085"/>
    </source>
</evidence>
<feature type="coiled-coil region" evidence="12">
    <location>
        <begin position="243"/>
        <end position="340"/>
    </location>
</feature>
<dbReference type="EMBL" id="BIFT01000001">
    <property type="protein sequence ID" value="GCE26258.1"/>
    <property type="molecule type" value="Genomic_DNA"/>
</dbReference>
<dbReference type="Gene3D" id="1.20.5.1930">
    <property type="match status" value="1"/>
</dbReference>
<dbReference type="AlphaFoldDB" id="A0A402B4I5"/>
<name>A0A402B4I5_9CHLR</name>
<evidence type="ECO:0000256" key="7">
    <source>
        <dbReference type="ARBA" id="ARBA00022692"/>
    </source>
</evidence>
<dbReference type="RefSeq" id="WP_126626740.1">
    <property type="nucleotide sequence ID" value="NZ_BIFT01000001.1"/>
</dbReference>
<dbReference type="GO" id="GO:0005886">
    <property type="term" value="C:plasma membrane"/>
    <property type="evidence" value="ECO:0007669"/>
    <property type="project" value="UniProtKB-SubCell"/>
</dbReference>
<evidence type="ECO:0000259" key="14">
    <source>
        <dbReference type="PROSITE" id="PS50109"/>
    </source>
</evidence>
<dbReference type="SMART" id="SM00387">
    <property type="entry name" value="HATPase_c"/>
    <property type="match status" value="1"/>
</dbReference>
<feature type="domain" description="Histidine kinase" evidence="14">
    <location>
        <begin position="286"/>
        <end position="476"/>
    </location>
</feature>
<keyword evidence="12" id="KW-0175">Coiled coil</keyword>
<feature type="domain" description="HAMP" evidence="15">
    <location>
        <begin position="217"/>
        <end position="269"/>
    </location>
</feature>
<feature type="transmembrane region" description="Helical" evidence="13">
    <location>
        <begin position="192"/>
        <end position="216"/>
    </location>
</feature>
<dbReference type="InterPro" id="IPR036890">
    <property type="entry name" value="HATPase_C_sf"/>
</dbReference>
<gene>
    <name evidence="16" type="ORF">KDA_17420</name>
</gene>
<evidence type="ECO:0000256" key="5">
    <source>
        <dbReference type="ARBA" id="ARBA00022553"/>
    </source>
</evidence>
<dbReference type="InterPro" id="IPR005467">
    <property type="entry name" value="His_kinase_dom"/>
</dbReference>
<evidence type="ECO:0000256" key="10">
    <source>
        <dbReference type="ARBA" id="ARBA00023012"/>
    </source>
</evidence>
<protein>
    <recommendedName>
        <fullName evidence="3">histidine kinase</fullName>
        <ecNumber evidence="3">2.7.13.3</ecNumber>
    </recommendedName>
</protein>
<evidence type="ECO:0000256" key="4">
    <source>
        <dbReference type="ARBA" id="ARBA00022475"/>
    </source>
</evidence>
<comment type="subcellular location">
    <subcellularLocation>
        <location evidence="2">Cell membrane</location>
        <topology evidence="2">Multi-pass membrane protein</topology>
    </subcellularLocation>
</comment>
<keyword evidence="4" id="KW-1003">Cell membrane</keyword>
<evidence type="ECO:0000256" key="8">
    <source>
        <dbReference type="ARBA" id="ARBA00022777"/>
    </source>
</evidence>
<dbReference type="OrthoDB" id="9781904at2"/>
<evidence type="ECO:0000256" key="3">
    <source>
        <dbReference type="ARBA" id="ARBA00012438"/>
    </source>
</evidence>
<sequence length="483" mass="54120">MALLRRLRQRLQWKLTLSALLTTVITVFLIELLTVLLVLGYFFVFPTHIWENNLQSLATQASPFFVNDRPDRAELSSWLKISNNQVNTAYVQSPHSFMAVVDRRGTILVAQGGNAHPQLAALLSTEERQHLQDLLNGKPQASSVWSRQDADQVTLIMAPVKDGAQIKGALILRSDQLANAGFSANLGNLLPLLILNLVVIMLLAAITGMIAGYLMARSFTRRFQRLSVVVDAWSRGDFTLRAKDASEDELGQLMRQLNRMAEQLQQLLSTRQQLATLEERNRLARDLHDSVKQQVFVLAMQVGVIRILLGRDVAAAGQRLNDMEQLVRDVQKELTSLIRELRPIALEGKQLGQALQAYVQQWRDQTWIATDIQIDDSCAVSAELEDALFRIAQEALSNVARHSNASHVQVQLHCQDEQVTLLIADNGKGFQQDKLEKRGVGLLSMQERIQALDGQIEIESTLEEGTRVQVYCRNRSVPVNAGE</sequence>
<dbReference type="PANTHER" id="PTHR24421:SF37">
    <property type="entry name" value="SENSOR HISTIDINE KINASE NARS"/>
    <property type="match status" value="1"/>
</dbReference>
<dbReference type="Proteomes" id="UP000287171">
    <property type="component" value="Unassembled WGS sequence"/>
</dbReference>
<evidence type="ECO:0000313" key="16">
    <source>
        <dbReference type="EMBL" id="GCE26258.1"/>
    </source>
</evidence>
<comment type="catalytic activity">
    <reaction evidence="1">
        <text>ATP + protein L-histidine = ADP + protein N-phospho-L-histidine.</text>
        <dbReference type="EC" id="2.7.13.3"/>
    </reaction>
</comment>
<keyword evidence="17" id="KW-1185">Reference proteome</keyword>
<comment type="caution">
    <text evidence="16">The sequence shown here is derived from an EMBL/GenBank/DDBJ whole genome shotgun (WGS) entry which is preliminary data.</text>
</comment>
<dbReference type="Gene3D" id="6.10.340.10">
    <property type="match status" value="1"/>
</dbReference>
<keyword evidence="10" id="KW-0902">Two-component regulatory system</keyword>
<keyword evidence="7 13" id="KW-0812">Transmembrane</keyword>
<dbReference type="Gene3D" id="3.30.565.10">
    <property type="entry name" value="Histidine kinase-like ATPase, C-terminal domain"/>
    <property type="match status" value="1"/>
</dbReference>
<proteinExistence type="predicted"/>
<keyword evidence="5" id="KW-0597">Phosphoprotein</keyword>
<dbReference type="GO" id="GO:0046983">
    <property type="term" value="F:protein dimerization activity"/>
    <property type="evidence" value="ECO:0007669"/>
    <property type="project" value="InterPro"/>
</dbReference>
<keyword evidence="6" id="KW-0808">Transferase</keyword>
<dbReference type="InterPro" id="IPR050482">
    <property type="entry name" value="Sensor_HK_TwoCompSys"/>
</dbReference>
<dbReference type="EC" id="2.7.13.3" evidence="3"/>
<keyword evidence="9 13" id="KW-1133">Transmembrane helix</keyword>
<dbReference type="CDD" id="cd06225">
    <property type="entry name" value="HAMP"/>
    <property type="match status" value="1"/>
</dbReference>
<dbReference type="SMART" id="SM00304">
    <property type="entry name" value="HAMP"/>
    <property type="match status" value="1"/>
</dbReference>
<dbReference type="PROSITE" id="PS50885">
    <property type="entry name" value="HAMP"/>
    <property type="match status" value="1"/>
</dbReference>
<dbReference type="GO" id="GO:0000155">
    <property type="term" value="F:phosphorelay sensor kinase activity"/>
    <property type="evidence" value="ECO:0007669"/>
    <property type="project" value="InterPro"/>
</dbReference>
<dbReference type="Pfam" id="PF02518">
    <property type="entry name" value="HATPase_c"/>
    <property type="match status" value="1"/>
</dbReference>
<dbReference type="InterPro" id="IPR003594">
    <property type="entry name" value="HATPase_dom"/>
</dbReference>
<dbReference type="Pfam" id="PF07730">
    <property type="entry name" value="HisKA_3"/>
    <property type="match status" value="1"/>
</dbReference>
<organism evidence="16 17">
    <name type="scientific">Dictyobacter alpinus</name>
    <dbReference type="NCBI Taxonomy" id="2014873"/>
    <lineage>
        <taxon>Bacteria</taxon>
        <taxon>Bacillati</taxon>
        <taxon>Chloroflexota</taxon>
        <taxon>Ktedonobacteria</taxon>
        <taxon>Ktedonobacterales</taxon>
        <taxon>Dictyobacteraceae</taxon>
        <taxon>Dictyobacter</taxon>
    </lineage>
</organism>
<evidence type="ECO:0000256" key="12">
    <source>
        <dbReference type="SAM" id="Coils"/>
    </source>
</evidence>
<dbReference type="InterPro" id="IPR003660">
    <property type="entry name" value="HAMP_dom"/>
</dbReference>
<keyword evidence="11 13" id="KW-0472">Membrane</keyword>
<dbReference type="CDD" id="cd16917">
    <property type="entry name" value="HATPase_UhpB-NarQ-NarX-like"/>
    <property type="match status" value="1"/>
</dbReference>
<dbReference type="SUPFAM" id="SSF55874">
    <property type="entry name" value="ATPase domain of HSP90 chaperone/DNA topoisomerase II/histidine kinase"/>
    <property type="match status" value="1"/>
</dbReference>
<dbReference type="PANTHER" id="PTHR24421">
    <property type="entry name" value="NITRATE/NITRITE SENSOR PROTEIN NARX-RELATED"/>
    <property type="match status" value="1"/>
</dbReference>
<accession>A0A402B4I5</accession>
<evidence type="ECO:0000313" key="17">
    <source>
        <dbReference type="Proteomes" id="UP000287171"/>
    </source>
</evidence>
<evidence type="ECO:0000256" key="9">
    <source>
        <dbReference type="ARBA" id="ARBA00022989"/>
    </source>
</evidence>
<evidence type="ECO:0000256" key="13">
    <source>
        <dbReference type="SAM" id="Phobius"/>
    </source>
</evidence>
<dbReference type="InterPro" id="IPR011712">
    <property type="entry name" value="Sig_transdc_His_kin_sub3_dim/P"/>
</dbReference>
<dbReference type="PROSITE" id="PS50109">
    <property type="entry name" value="HIS_KIN"/>
    <property type="match status" value="1"/>
</dbReference>
<evidence type="ECO:0000256" key="11">
    <source>
        <dbReference type="ARBA" id="ARBA00023136"/>
    </source>
</evidence>
<keyword evidence="8" id="KW-0418">Kinase</keyword>
<feature type="transmembrane region" description="Helical" evidence="13">
    <location>
        <begin position="20"/>
        <end position="44"/>
    </location>
</feature>
<dbReference type="Pfam" id="PF00672">
    <property type="entry name" value="HAMP"/>
    <property type="match status" value="1"/>
</dbReference>
<dbReference type="SUPFAM" id="SSF158472">
    <property type="entry name" value="HAMP domain-like"/>
    <property type="match status" value="1"/>
</dbReference>
<evidence type="ECO:0000256" key="6">
    <source>
        <dbReference type="ARBA" id="ARBA00022679"/>
    </source>
</evidence>
<evidence type="ECO:0000259" key="15">
    <source>
        <dbReference type="PROSITE" id="PS50885"/>
    </source>
</evidence>
<evidence type="ECO:0000256" key="2">
    <source>
        <dbReference type="ARBA" id="ARBA00004651"/>
    </source>
</evidence>